<dbReference type="AlphaFoldDB" id="A0A6B0UZP1"/>
<evidence type="ECO:0000313" key="2">
    <source>
        <dbReference type="EMBL" id="MXU95142.1"/>
    </source>
</evidence>
<feature type="chain" id="PRO_5025539608" evidence="1">
    <location>
        <begin position="25"/>
        <end position="179"/>
    </location>
</feature>
<keyword evidence="1" id="KW-0732">Signal</keyword>
<organism evidence="2">
    <name type="scientific">Ixodes ricinus</name>
    <name type="common">Common tick</name>
    <name type="synonym">Acarus ricinus</name>
    <dbReference type="NCBI Taxonomy" id="34613"/>
    <lineage>
        <taxon>Eukaryota</taxon>
        <taxon>Metazoa</taxon>
        <taxon>Ecdysozoa</taxon>
        <taxon>Arthropoda</taxon>
        <taxon>Chelicerata</taxon>
        <taxon>Arachnida</taxon>
        <taxon>Acari</taxon>
        <taxon>Parasitiformes</taxon>
        <taxon>Ixodida</taxon>
        <taxon>Ixodoidea</taxon>
        <taxon>Ixodidae</taxon>
        <taxon>Ixodinae</taxon>
        <taxon>Ixodes</taxon>
    </lineage>
</organism>
<protein>
    <submittedName>
        <fullName evidence="2">Putative secreted protein</fullName>
    </submittedName>
</protein>
<sequence>MQPVGSGSSVTFLWLFGCFPITEGSCRLIMGDTVLCSHLHGVRQCGEASQGQPLTISVPGALCSFSSHLTNMSGSKERSFFHSSFTFGRLTQSFAKNTSHFNDIVINKFWFFKLFFNLCLQSLFSSHIASRHYVYQAMKSHQPVNGTAEAGEVMDAFLMDFLAGQYYFFVCNVKWYAEV</sequence>
<feature type="signal peptide" evidence="1">
    <location>
        <begin position="1"/>
        <end position="24"/>
    </location>
</feature>
<evidence type="ECO:0000256" key="1">
    <source>
        <dbReference type="SAM" id="SignalP"/>
    </source>
</evidence>
<dbReference type="EMBL" id="GIFC01013059">
    <property type="protein sequence ID" value="MXU95142.1"/>
    <property type="molecule type" value="Transcribed_RNA"/>
</dbReference>
<reference evidence="2" key="1">
    <citation type="submission" date="2019-12" db="EMBL/GenBank/DDBJ databases">
        <title>An insight into the sialome of adult female Ixodes ricinus ticks feeding for 6 days.</title>
        <authorList>
            <person name="Perner J."/>
            <person name="Ribeiro J.M.C."/>
        </authorList>
    </citation>
    <scope>NUCLEOTIDE SEQUENCE</scope>
    <source>
        <strain evidence="2">Semi-engorged</strain>
        <tissue evidence="2">Salivary glands</tissue>
    </source>
</reference>
<accession>A0A6B0UZP1</accession>
<proteinExistence type="predicted"/>
<name>A0A6B0UZP1_IXORI</name>